<proteinExistence type="predicted"/>
<reference evidence="1" key="1">
    <citation type="journal article" date="2014" name="Genome Announc.">
        <title>Draft genome sequences of the altered schaedler flora, a defined bacterial community from gnotobiotic mice.</title>
        <authorList>
            <person name="Wannemuehler M.J."/>
            <person name="Overstreet A.M."/>
            <person name="Ward D.V."/>
            <person name="Phillips G.J."/>
        </authorList>
    </citation>
    <scope>NUCLEOTIDE SEQUENCE</scope>
    <source>
        <strain evidence="1">ASF457</strain>
    </source>
</reference>
<reference evidence="1" key="3">
    <citation type="submission" date="2022-06" db="EMBL/GenBank/DDBJ databases">
        <title>Resources to Facilitate Use of the Altered Schaedler Flora (ASF) Mouse Model to Study Microbiome Function.</title>
        <authorList>
            <person name="Proctor A."/>
            <person name="Parvinroo S."/>
            <person name="Richie T."/>
            <person name="Jia X."/>
            <person name="Lee S.T.M."/>
            <person name="Karp P.D."/>
            <person name="Paley S."/>
            <person name="Kostic A.D."/>
            <person name="Pierre J.F."/>
            <person name="Wannemuehler M.J."/>
            <person name="Phillips G.J."/>
        </authorList>
    </citation>
    <scope>NUCLEOTIDE SEQUENCE</scope>
    <source>
        <strain evidence="1">ASF457</strain>
    </source>
</reference>
<dbReference type="InterPro" id="IPR011763">
    <property type="entry name" value="COA_CT_C"/>
</dbReference>
<dbReference type="GO" id="GO:0004658">
    <property type="term" value="F:propionyl-CoA carboxylase activity"/>
    <property type="evidence" value="ECO:0007669"/>
    <property type="project" value="TreeGrafter"/>
</dbReference>
<name>V2Q1K1_9BACT</name>
<keyword evidence="2" id="KW-1185">Reference proteome</keyword>
<dbReference type="OrthoDB" id="9803706at2"/>
<organism evidence="1 2">
    <name type="scientific">Mucispirillum schaedleri ASF457</name>
    <dbReference type="NCBI Taxonomy" id="1379858"/>
    <lineage>
        <taxon>Bacteria</taxon>
        <taxon>Pseudomonadati</taxon>
        <taxon>Deferribacterota</taxon>
        <taxon>Deferribacteres</taxon>
        <taxon>Deferribacterales</taxon>
        <taxon>Mucispirillaceae</taxon>
        <taxon>Mucispirillum</taxon>
    </lineage>
</organism>
<reference evidence="1" key="2">
    <citation type="submission" date="2022-05" db="EMBL/GenBank/DDBJ databases">
        <authorList>
            <person name="Proctor A.L."/>
            <person name="Phillips G.J."/>
            <person name="Wannemuehler M.J."/>
        </authorList>
    </citation>
    <scope>NUCLEOTIDE SEQUENCE</scope>
    <source>
        <strain evidence="1">ASF457</strain>
    </source>
</reference>
<dbReference type="InterPro" id="IPR051047">
    <property type="entry name" value="AccD/PCCB"/>
</dbReference>
<dbReference type="eggNOG" id="COG4799">
    <property type="taxonomic scope" value="Bacteria"/>
</dbReference>
<dbReference type="FunFam" id="3.90.226.10:FF:000017">
    <property type="entry name" value="Propionyl-CoA carboxylase subunit beta 5"/>
    <property type="match status" value="1"/>
</dbReference>
<dbReference type="EC" id="2.1.3.1" evidence="1"/>
<dbReference type="AlphaFoldDB" id="V2Q1K1"/>
<dbReference type="InterPro" id="IPR034733">
    <property type="entry name" value="AcCoA_carboxyl_beta"/>
</dbReference>
<dbReference type="InterPro" id="IPR029045">
    <property type="entry name" value="ClpP/crotonase-like_dom_sf"/>
</dbReference>
<dbReference type="KEGG" id="msch:N508_001015"/>
<protein>
    <submittedName>
        <fullName evidence="1">Methylmalonyl-CoA carboxyltransferase 12S subunit</fullName>
        <ecNumber evidence="1">2.1.3.1</ecNumber>
    </submittedName>
</protein>
<sequence>MSKDKIKDLVELRSRLYKGGGDAQIEKVHSQGKYTARERIGMFLDEDTFQEDFLMVQHRCSDFGMDKKDLPADGMVTGMGLVDGRSVFVASQDFTVNAGTMGEAGARKAQELMDAALKTGSPFVFINDSGGARVQEGVSALSGYGGIFYRNVLLSGVVPQISVIAGPCAGGAAYSPALTDFIIQVQREGQMYITGPKIIKEVTGEEVSLEQLGGVDAQAHYSGVVHFVAKSGPEALGLARRLLSFLPSNNSEEAPIMEESRNSSIGPDESFNFLVPDDPKVPYDMHEIIWRIVDNADFLEVQENFAKNIIVGFGRLNGRSVGIIANQPAFKAGVLDIDSSDKAARFIRFCNAFNIPLITLVDVPGFMPGVDQEYGGIIRHGAKLLFAYASATVPKFTVIIRKAYGGAYIGMCSKEMGADRVAAWPGAEIAVMGAEGAVSLLYGKEIKNAEDKAAETKKRLEEYRELFANPYVAAKRGYIHNVILPADTRSYLAASLEMYASKREIRPYKKHGLIPL</sequence>
<dbReference type="PROSITE" id="PS50989">
    <property type="entry name" value="COA_CT_CTER"/>
    <property type="match status" value="1"/>
</dbReference>
<dbReference type="PANTHER" id="PTHR43842:SF2">
    <property type="entry name" value="PROPIONYL-COA CARBOXYLASE BETA CHAIN, MITOCHONDRIAL"/>
    <property type="match status" value="1"/>
</dbReference>
<dbReference type="Gene3D" id="3.90.226.10">
    <property type="entry name" value="2-enoyl-CoA Hydratase, Chain A, domain 1"/>
    <property type="match status" value="2"/>
</dbReference>
<dbReference type="InterPro" id="IPR011762">
    <property type="entry name" value="COA_CT_N"/>
</dbReference>
<accession>V2Q1K1</accession>
<dbReference type="Proteomes" id="UP000017429">
    <property type="component" value="Chromosome"/>
</dbReference>
<dbReference type="PANTHER" id="PTHR43842">
    <property type="entry name" value="PROPIONYL-COA CARBOXYLASE BETA CHAIN"/>
    <property type="match status" value="1"/>
</dbReference>
<dbReference type="GO" id="GO:0009317">
    <property type="term" value="C:acetyl-CoA carboxylase complex"/>
    <property type="evidence" value="ECO:0007669"/>
    <property type="project" value="TreeGrafter"/>
</dbReference>
<dbReference type="RefSeq" id="WP_023275312.1">
    <property type="nucleotide sequence ID" value="NZ_CP097562.1"/>
</dbReference>
<evidence type="ECO:0000313" key="2">
    <source>
        <dbReference type="Proteomes" id="UP000017429"/>
    </source>
</evidence>
<gene>
    <name evidence="1" type="ORF">N508_001015</name>
</gene>
<dbReference type="GO" id="GO:0047154">
    <property type="term" value="F:methylmalonyl-CoA carboxytransferase activity"/>
    <property type="evidence" value="ECO:0007669"/>
    <property type="project" value="UniProtKB-EC"/>
</dbReference>
<keyword evidence="1" id="KW-0808">Transferase</keyword>
<dbReference type="EMBL" id="CP097562">
    <property type="protein sequence ID" value="USF23942.1"/>
    <property type="molecule type" value="Genomic_DNA"/>
</dbReference>
<evidence type="ECO:0000313" key="1">
    <source>
        <dbReference type="EMBL" id="USF23942.1"/>
    </source>
</evidence>
<dbReference type="SUPFAM" id="SSF52096">
    <property type="entry name" value="ClpP/crotonase"/>
    <property type="match status" value="2"/>
</dbReference>
<dbReference type="PROSITE" id="PS50980">
    <property type="entry name" value="COA_CT_NTER"/>
    <property type="match status" value="1"/>
</dbReference>
<dbReference type="Pfam" id="PF01039">
    <property type="entry name" value="Carboxyl_trans"/>
    <property type="match status" value="1"/>
</dbReference>